<evidence type="ECO:0000259" key="2">
    <source>
        <dbReference type="Pfam" id="PF23395"/>
    </source>
</evidence>
<evidence type="ECO:0000313" key="3">
    <source>
        <dbReference type="EMBL" id="KER00341.1"/>
    </source>
</evidence>
<dbReference type="OrthoDB" id="3647246at2759"/>
<name>A0A074YRN1_AURSE</name>
<accession>A0A074YRN1</accession>
<reference evidence="3 4" key="1">
    <citation type="journal article" date="2014" name="BMC Genomics">
        <title>Genome sequencing of four Aureobasidium pullulans varieties: biotechnological potential, stress tolerance, and description of new species.</title>
        <authorList>
            <person name="Gostin Ar C."/>
            <person name="Ohm R.A."/>
            <person name="Kogej T."/>
            <person name="Sonjak S."/>
            <person name="Turk M."/>
            <person name="Zajc J."/>
            <person name="Zalar P."/>
            <person name="Grube M."/>
            <person name="Sun H."/>
            <person name="Han J."/>
            <person name="Sharma A."/>
            <person name="Chiniquy J."/>
            <person name="Ngan C.Y."/>
            <person name="Lipzen A."/>
            <person name="Barry K."/>
            <person name="Grigoriev I.V."/>
            <person name="Gunde-Cimerman N."/>
        </authorList>
    </citation>
    <scope>NUCLEOTIDE SEQUENCE [LARGE SCALE GENOMIC DNA]</scope>
    <source>
        <strain evidence="3 4">EXF-2481</strain>
    </source>
</reference>
<dbReference type="GeneID" id="25365105"/>
<dbReference type="Proteomes" id="UP000030641">
    <property type="component" value="Unassembled WGS sequence"/>
</dbReference>
<dbReference type="InterPro" id="IPR057559">
    <property type="entry name" value="SAM_6"/>
</dbReference>
<protein>
    <submittedName>
        <fullName evidence="3">Uncharacterized protein</fullName>
    </submittedName>
</protein>
<organism evidence="3 4">
    <name type="scientific">Aureobasidium subglaciale (strain EXF-2481)</name>
    <name type="common">Aureobasidium pullulans var. subglaciale</name>
    <dbReference type="NCBI Taxonomy" id="1043005"/>
    <lineage>
        <taxon>Eukaryota</taxon>
        <taxon>Fungi</taxon>
        <taxon>Dikarya</taxon>
        <taxon>Ascomycota</taxon>
        <taxon>Pezizomycotina</taxon>
        <taxon>Dothideomycetes</taxon>
        <taxon>Dothideomycetidae</taxon>
        <taxon>Dothideales</taxon>
        <taxon>Saccotheciaceae</taxon>
        <taxon>Aureobasidium</taxon>
    </lineage>
</organism>
<dbReference type="InParanoid" id="A0A074YRN1"/>
<dbReference type="RefSeq" id="XP_013348837.1">
    <property type="nucleotide sequence ID" value="XM_013493383.1"/>
</dbReference>
<dbReference type="Pfam" id="PF23395">
    <property type="entry name" value="SAM_6"/>
    <property type="match status" value="1"/>
</dbReference>
<dbReference type="Pfam" id="PF23394">
    <property type="entry name" value="DUF7102"/>
    <property type="match status" value="1"/>
</dbReference>
<keyword evidence="4" id="KW-1185">Reference proteome</keyword>
<dbReference type="InterPro" id="IPR055528">
    <property type="entry name" value="DUF7102"/>
</dbReference>
<evidence type="ECO:0000313" key="4">
    <source>
        <dbReference type="Proteomes" id="UP000030641"/>
    </source>
</evidence>
<feature type="domain" description="DUF7102" evidence="1">
    <location>
        <begin position="61"/>
        <end position="221"/>
    </location>
</feature>
<gene>
    <name evidence="3" type="ORF">AUEXF2481DRAFT_34537</name>
</gene>
<dbReference type="EMBL" id="KL584749">
    <property type="protein sequence ID" value="KER00341.1"/>
    <property type="molecule type" value="Genomic_DNA"/>
</dbReference>
<feature type="domain" description="SAM-like" evidence="2">
    <location>
        <begin position="228"/>
        <end position="304"/>
    </location>
</feature>
<dbReference type="HOGENOM" id="CLU_900100_0_0_1"/>
<proteinExistence type="predicted"/>
<sequence>MKTHTGKQGRLSDAKKASRLQTKAQDCEVINVAEKGVQVEEKASSAAMHVPHLPTPIPHRNFVLSSTMFARRDLIKGIEHLLPSPNYIERDFNSARNFGGISSQTSEADEADIILAPGHGLMLTSLQKLVQKSLPGQVTRNGVRERIVQLGRRYERLIIMVQHDWGGNQQRPLDGRSSGELVSLINFCAAQSHGIQVLYIPGSESALVTWIVASMVRFGLDDPTIQLLQEETTWELFLRKAGMDAFAAQVVLIKLRMPDVVPPCSDERSYGLPGFVMMGKTERLKRFGALFGGDKILKKVSMAIDGSWT</sequence>
<dbReference type="AlphaFoldDB" id="A0A074YRN1"/>
<evidence type="ECO:0000259" key="1">
    <source>
        <dbReference type="Pfam" id="PF23394"/>
    </source>
</evidence>